<reference evidence="7" key="1">
    <citation type="submission" date="2021-05" db="EMBL/GenBank/DDBJ databases">
        <title>A free-living protist that lacks canonical eukaryotic 1 DNA replication and segregation systems.</title>
        <authorList>
            <person name="Salas-Leiva D.E."/>
            <person name="Tromer E.C."/>
            <person name="Curtis B.A."/>
            <person name="Jerlstrom-Hultqvist J."/>
            <person name="Kolisko M."/>
            <person name="Yi Z."/>
            <person name="Salas-Leiva J.S."/>
            <person name="Gallot-Lavallee L."/>
            <person name="Kops G.J.P.L."/>
            <person name="Archibald J.M."/>
            <person name="Simpson A.G.B."/>
            <person name="Roger A.J."/>
        </authorList>
    </citation>
    <scope>NUCLEOTIDE SEQUENCE</scope>
    <source>
        <strain evidence="7">BICM</strain>
    </source>
</reference>
<keyword evidence="3" id="KW-0547">Nucleotide-binding</keyword>
<dbReference type="InterPro" id="IPR043129">
    <property type="entry name" value="ATPase_NBD"/>
</dbReference>
<dbReference type="FunFam" id="3.30.420.40:FF:000148">
    <property type="entry name" value="Actin, alpha skeletal muscle"/>
    <property type="match status" value="1"/>
</dbReference>
<protein>
    <submittedName>
        <fullName evidence="7">Actin</fullName>
    </submittedName>
</protein>
<comment type="caution">
    <text evidence="7">The sequence shown here is derived from an EMBL/GenBank/DDBJ whole genome shotgun (WGS) entry which is preliminary data.</text>
</comment>
<dbReference type="Proteomes" id="UP000717585">
    <property type="component" value="Unassembled WGS sequence"/>
</dbReference>
<dbReference type="GO" id="GO:0005524">
    <property type="term" value="F:ATP binding"/>
    <property type="evidence" value="ECO:0007669"/>
    <property type="project" value="UniProtKB-KW"/>
</dbReference>
<organism evidence="7 8">
    <name type="scientific">Carpediemonas membranifera</name>
    <dbReference type="NCBI Taxonomy" id="201153"/>
    <lineage>
        <taxon>Eukaryota</taxon>
        <taxon>Metamonada</taxon>
        <taxon>Carpediemonas-like organisms</taxon>
        <taxon>Carpediemonas</taxon>
    </lineage>
</organism>
<sequence length="369" mass="39583">MSLSGPAICIDNGSCTTKVGFAGEDHPAAKFGTWVGRSRHKAVIRTGMQQSEYIGSNAQELRGILRLNWPISRGRVTNWDDLTLIWNHIINHELDIASLEDHPLVLVEPALTPKADRMRAAEILFEGLGVSSVLFPPQGVLSLLATGKTTGLAVDVGYGSTTAVPVVHGFAADPMIVKTDVGGVDAQMYLQYLMRSSGSYGLQTTTELEATRSILEHVTAVRLNEQTPAGPVDYTLPDGSIVTMKGSERTGCWEPLFDPTLIGKDVPGVPTVIHEAVQRAPMIDRPDLCKNIVLSGGCALAPGMASRVLNDYAALAPASLELGMQCPANADVLDWVGASIVSELSTFQSAMVSRHQFHEDHKAVYVSDL</sequence>
<evidence type="ECO:0000256" key="2">
    <source>
        <dbReference type="ARBA" id="ARBA00022490"/>
    </source>
</evidence>
<keyword evidence="8" id="KW-1185">Reference proteome</keyword>
<dbReference type="Gene3D" id="3.90.640.10">
    <property type="entry name" value="Actin, Chain A, domain 4"/>
    <property type="match status" value="1"/>
</dbReference>
<comment type="similarity">
    <text evidence="6">Belongs to the actin family.</text>
</comment>
<dbReference type="Gene3D" id="3.30.420.40">
    <property type="match status" value="2"/>
</dbReference>
<evidence type="ECO:0000256" key="4">
    <source>
        <dbReference type="ARBA" id="ARBA00022840"/>
    </source>
</evidence>
<dbReference type="OrthoDB" id="5132116at2759"/>
<comment type="subcellular location">
    <subcellularLocation>
        <location evidence="1">Cytoplasm</location>
        <location evidence="1">Cytoskeleton</location>
    </subcellularLocation>
</comment>
<accession>A0A8J6AUN2</accession>
<dbReference type="InterPro" id="IPR004000">
    <property type="entry name" value="Actin"/>
</dbReference>
<evidence type="ECO:0000256" key="1">
    <source>
        <dbReference type="ARBA" id="ARBA00004245"/>
    </source>
</evidence>
<dbReference type="Pfam" id="PF00022">
    <property type="entry name" value="Actin"/>
    <property type="match status" value="1"/>
</dbReference>
<dbReference type="PANTHER" id="PTHR11937">
    <property type="entry name" value="ACTIN"/>
    <property type="match status" value="1"/>
</dbReference>
<dbReference type="GO" id="GO:0005856">
    <property type="term" value="C:cytoskeleton"/>
    <property type="evidence" value="ECO:0007669"/>
    <property type="project" value="UniProtKB-SubCell"/>
</dbReference>
<evidence type="ECO:0000256" key="3">
    <source>
        <dbReference type="ARBA" id="ARBA00022741"/>
    </source>
</evidence>
<dbReference type="AlphaFoldDB" id="A0A8J6AUN2"/>
<keyword evidence="5" id="KW-0206">Cytoskeleton</keyword>
<evidence type="ECO:0000313" key="7">
    <source>
        <dbReference type="EMBL" id="KAG9394618.1"/>
    </source>
</evidence>
<dbReference type="SUPFAM" id="SSF53067">
    <property type="entry name" value="Actin-like ATPase domain"/>
    <property type="match status" value="2"/>
</dbReference>
<gene>
    <name evidence="7" type="ORF">J8273_3872</name>
</gene>
<evidence type="ECO:0000256" key="5">
    <source>
        <dbReference type="ARBA" id="ARBA00023212"/>
    </source>
</evidence>
<dbReference type="PRINTS" id="PR00190">
    <property type="entry name" value="ACTIN"/>
</dbReference>
<dbReference type="EMBL" id="JAHDYR010000014">
    <property type="protein sequence ID" value="KAG9394618.1"/>
    <property type="molecule type" value="Genomic_DNA"/>
</dbReference>
<keyword evidence="2" id="KW-0963">Cytoplasm</keyword>
<evidence type="ECO:0000313" key="8">
    <source>
        <dbReference type="Proteomes" id="UP000717585"/>
    </source>
</evidence>
<name>A0A8J6AUN2_9EUKA</name>
<keyword evidence="4" id="KW-0067">ATP-binding</keyword>
<dbReference type="SMART" id="SM00268">
    <property type="entry name" value="ACTIN"/>
    <property type="match status" value="1"/>
</dbReference>
<evidence type="ECO:0000256" key="6">
    <source>
        <dbReference type="RuleBase" id="RU000487"/>
    </source>
</evidence>
<proteinExistence type="inferred from homology"/>